<dbReference type="Proteomes" id="UP001205531">
    <property type="component" value="Unassembled WGS sequence"/>
</dbReference>
<sequence length="115" mass="13209">MVIDEDDFYSFCFWLLLISLLIALICLAPFVCSILHLLGLCHFQCFNNDVMWVYVALSAIAGVLLLSAFVNNFTKLIFATGFVEDSIKDFLKKMILYHHKLENPSRAKELNEVEE</sequence>
<dbReference type="AlphaFoldDB" id="A0AAW5IJS3"/>
<dbReference type="EMBL" id="JANDWZ010000029">
    <property type="protein sequence ID" value="MCP9565223.1"/>
    <property type="molecule type" value="Genomic_DNA"/>
</dbReference>
<evidence type="ECO:0000313" key="3">
    <source>
        <dbReference type="Proteomes" id="UP001205531"/>
    </source>
</evidence>
<feature type="transmembrane region" description="Helical" evidence="1">
    <location>
        <begin position="12"/>
        <end position="39"/>
    </location>
</feature>
<keyword evidence="1" id="KW-0472">Membrane</keyword>
<gene>
    <name evidence="2" type="ORF">NNC64_11785</name>
</gene>
<organism evidence="2 3">
    <name type="scientific">Segatella copri</name>
    <dbReference type="NCBI Taxonomy" id="165179"/>
    <lineage>
        <taxon>Bacteria</taxon>
        <taxon>Pseudomonadati</taxon>
        <taxon>Bacteroidota</taxon>
        <taxon>Bacteroidia</taxon>
        <taxon>Bacteroidales</taxon>
        <taxon>Prevotellaceae</taxon>
        <taxon>Segatella</taxon>
    </lineage>
</organism>
<proteinExistence type="predicted"/>
<evidence type="ECO:0000256" key="1">
    <source>
        <dbReference type="SAM" id="Phobius"/>
    </source>
</evidence>
<protein>
    <submittedName>
        <fullName evidence="2">Uncharacterized protein</fullName>
    </submittedName>
</protein>
<keyword evidence="1" id="KW-1133">Transmembrane helix</keyword>
<comment type="caution">
    <text evidence="2">The sequence shown here is derived from an EMBL/GenBank/DDBJ whole genome shotgun (WGS) entry which is preliminary data.</text>
</comment>
<name>A0AAW5IJS3_9BACT</name>
<accession>A0AAW5IJS3</accession>
<feature type="transmembrane region" description="Helical" evidence="1">
    <location>
        <begin position="51"/>
        <end position="70"/>
    </location>
</feature>
<dbReference type="RefSeq" id="WP_254953261.1">
    <property type="nucleotide sequence ID" value="NZ_JANDWY010000025.1"/>
</dbReference>
<evidence type="ECO:0000313" key="2">
    <source>
        <dbReference type="EMBL" id="MCP9565223.1"/>
    </source>
</evidence>
<reference evidence="2" key="1">
    <citation type="submission" date="2022-07" db="EMBL/GenBank/DDBJ databases">
        <title>Prevotella copri.</title>
        <authorList>
            <person name="Yang C."/>
        </authorList>
    </citation>
    <scope>NUCLEOTIDE SEQUENCE</scope>
    <source>
        <strain evidence="2">HF2107</strain>
    </source>
</reference>
<keyword evidence="1" id="KW-0812">Transmembrane</keyword>